<dbReference type="NCBIfam" id="TIGR01238">
    <property type="entry name" value="D1pyr5carbox3"/>
    <property type="match status" value="1"/>
</dbReference>
<gene>
    <name evidence="10" type="ORF">DBO85_00245</name>
</gene>
<name>A0A2T5PED8_9PSED</name>
<comment type="pathway">
    <text evidence="1 5">Amino-acid degradation; L-proline degradation into L-glutamate; L-glutamate from L-proline: step 2/2.</text>
</comment>
<evidence type="ECO:0000313" key="10">
    <source>
        <dbReference type="EMBL" id="PTU76105.1"/>
    </source>
</evidence>
<dbReference type="FunFam" id="3.40.309.10:FF:000005">
    <property type="entry name" value="1-pyrroline-5-carboxylate dehydrogenase 1"/>
    <property type="match status" value="1"/>
</dbReference>
<dbReference type="SUPFAM" id="SSF53720">
    <property type="entry name" value="ALDH-like"/>
    <property type="match status" value="1"/>
</dbReference>
<dbReference type="GO" id="GO:0004657">
    <property type="term" value="F:proline dehydrogenase activity"/>
    <property type="evidence" value="ECO:0007669"/>
    <property type="project" value="UniProtKB-UniRule"/>
</dbReference>
<reference evidence="10 11" key="1">
    <citation type="submission" date="2018-04" db="EMBL/GenBank/DDBJ databases">
        <title>Pseudomonas sp. nov., isolated from mangrove soil.</title>
        <authorList>
            <person name="Chen C."/>
        </authorList>
    </citation>
    <scope>NUCLEOTIDE SEQUENCE [LARGE SCALE GENOMIC DNA]</scope>
    <source>
        <strain evidence="10 11">TC-11</strain>
    </source>
</reference>
<dbReference type="InterPro" id="IPR015590">
    <property type="entry name" value="Aldehyde_DH_dom"/>
</dbReference>
<comment type="caution">
    <text evidence="10">The sequence shown here is derived from an EMBL/GenBank/DDBJ whole genome shotgun (WGS) entry which is preliminary data.</text>
</comment>
<dbReference type="AlphaFoldDB" id="A0A2T5PED8"/>
<dbReference type="Pfam" id="PF14850">
    <property type="entry name" value="Pro_dh-DNA_bdg"/>
    <property type="match status" value="1"/>
</dbReference>
<dbReference type="GO" id="GO:0010133">
    <property type="term" value="P:L-proline catabolic process to L-glutamate"/>
    <property type="evidence" value="ECO:0007669"/>
    <property type="project" value="UniProtKB-UniRule"/>
</dbReference>
<organism evidence="10 11">
    <name type="scientific">Pseudomonas mangrovi</name>
    <dbReference type="NCBI Taxonomy" id="2161748"/>
    <lineage>
        <taxon>Bacteria</taxon>
        <taxon>Pseudomonadati</taxon>
        <taxon>Pseudomonadota</taxon>
        <taxon>Gammaproteobacteria</taxon>
        <taxon>Pseudomonadales</taxon>
        <taxon>Pseudomonadaceae</taxon>
        <taxon>Pseudomonas</taxon>
    </lineage>
</organism>
<dbReference type="Gene3D" id="1.20.5.460">
    <property type="entry name" value="Single helix bin"/>
    <property type="match status" value="1"/>
</dbReference>
<sequence length="1038" mass="112540">MLQIERIIESELPPLSAAQFFTCIDHYYLIDEADWLAELAHLADPGQARERIADTARQLATAARAREQQVAGLDALLRQYDLQTPQGLALMELAEALLRIPDTASAEALIRDRLGPLHWQPGASAGGLGARLGELGLALGERLLAQSPDDRPAAVQRLLRQAGEPWIRRALSLGMRRLGQRFVLGQQLGEALARRQADYLYSFDMLGEAAMTAADAEDYADAYAAALDALAAAGAAPQASVSIKLSALHPRYEPAQRARVFDELYPRLLRLAMRARECGVQLSIDAEESDRLQLSLELFERLARSSELAGWDGLGLVVQAYSKRCLPVLVWLALLADELRVRFPLRLVKGAYWDSEIKLAQQRGLGGYPVFTRKESTDVAYLACARFLLGPACAGRLLPQFASHNAQTLASVLEMAAEQGCADVEVQRLHGMGEALFDCLPAGLRRRIYAPVGAHRELLPYLVRRLLENGANASFVHRLGDPRVPLEQLIEHPLDQLHRHASLANPLLPPPARLFAPRRNSAGFNLHAGQAREVFLQELKEQLQHCWRATPLLAGDELEGPVQPLYGPWQRNRCLGGGVRASQNQARAAITHLAAAAPAWRQTPVGERAQVLERLAELLEEQRAELVALCCLEAGKTIQDGLDEVREAVDFCRYYALQARELMQRRVLPGPVGEVNEHYYEGRGLVVCISPWNFPLAIFLGQVCAALVTGNVVLAKPAEQTPLIAARAVQLLFEAGLPPTALALLPGDGALLGEVFCADPRVAAVCFTGSSATARAINQRLAQREGALAALIAETGGQNALIADTTALPEQLVRDVIASAFTSAGQRCSALRVLCVPQPLAERVTALLRGAMAELRVGPPDRLDSDLGPLIDAAALQSLQGYLQQVQGRELSASPLAEGLDGFYLAPRLVEIDSLDQLGEEHFGPVLHLLRYRVDALDGLIDSLNALGYGLTLGVHSRNQSTIAHIEARARVGNLYVNRNQIGAVVGVQPFGGLGLSGTGPKAGGPDYLRRLCVERCSSRNSAAVGGNAALFDLREDD</sequence>
<dbReference type="GO" id="GO:0003677">
    <property type="term" value="F:DNA binding"/>
    <property type="evidence" value="ECO:0007669"/>
    <property type="project" value="UniProtKB-KW"/>
</dbReference>
<dbReference type="SUPFAM" id="SSF51730">
    <property type="entry name" value="FAD-linked oxidoreductase"/>
    <property type="match status" value="1"/>
</dbReference>
<keyword evidence="3 5" id="KW-0520">NAD</keyword>
<dbReference type="UniPathway" id="UPA00261">
    <property type="reaction ID" value="UER00373"/>
</dbReference>
<dbReference type="InterPro" id="IPR025703">
    <property type="entry name" value="Bifunct_PutA"/>
</dbReference>
<evidence type="ECO:0000259" key="8">
    <source>
        <dbReference type="Pfam" id="PF01619"/>
    </source>
</evidence>
<feature type="active site" evidence="6">
    <location>
        <position position="794"/>
    </location>
</feature>
<feature type="domain" description="Aldehyde dehydrogenase" evidence="7">
    <location>
        <begin position="575"/>
        <end position="1012"/>
    </location>
</feature>
<dbReference type="PANTHER" id="PTHR42862">
    <property type="entry name" value="DELTA-1-PYRROLINE-5-CARBOXYLATE DEHYDROGENASE 1, ISOFORM A-RELATED"/>
    <property type="match status" value="1"/>
</dbReference>
<keyword evidence="5" id="KW-0804">Transcription</keyword>
<accession>A0A2T5PED8</accession>
<dbReference type="Proteomes" id="UP000244064">
    <property type="component" value="Unassembled WGS sequence"/>
</dbReference>
<dbReference type="Pfam" id="PF01619">
    <property type="entry name" value="Pro_dh"/>
    <property type="match status" value="1"/>
</dbReference>
<keyword evidence="5" id="KW-0642">Proline metabolism</keyword>
<dbReference type="GO" id="GO:0003842">
    <property type="term" value="F:L-glutamate gamma-semialdehyde dehydrogenase activity"/>
    <property type="evidence" value="ECO:0007669"/>
    <property type="project" value="UniProtKB-UniRule"/>
</dbReference>
<dbReference type="InterPro" id="IPR024082">
    <property type="entry name" value="PRODH_PutA_dom_II"/>
</dbReference>
<comment type="function">
    <text evidence="5">Oxidizes proline to glutamate for use as a carbon and nitrogen source.</text>
</comment>
<proteinExistence type="inferred from homology"/>
<dbReference type="InterPro" id="IPR005933">
    <property type="entry name" value="PutA_C"/>
</dbReference>
<keyword evidence="5" id="KW-0238">DNA-binding</keyword>
<dbReference type="GO" id="GO:0003700">
    <property type="term" value="F:DNA-binding transcription factor activity"/>
    <property type="evidence" value="ECO:0007669"/>
    <property type="project" value="InterPro"/>
</dbReference>
<dbReference type="RefSeq" id="WP_108104113.1">
    <property type="nucleotide sequence ID" value="NZ_QASN01000002.1"/>
</dbReference>
<evidence type="ECO:0000256" key="3">
    <source>
        <dbReference type="ARBA" id="ARBA00023027"/>
    </source>
</evidence>
<dbReference type="Gene3D" id="3.40.309.10">
    <property type="entry name" value="Aldehyde Dehydrogenase, Chain A, domain 2"/>
    <property type="match status" value="1"/>
</dbReference>
<keyword evidence="5" id="KW-0678">Repressor</keyword>
<dbReference type="InterPro" id="IPR016161">
    <property type="entry name" value="Ald_DH/histidinol_DH"/>
</dbReference>
<dbReference type="GO" id="GO:0009898">
    <property type="term" value="C:cytoplasmic side of plasma membrane"/>
    <property type="evidence" value="ECO:0007669"/>
    <property type="project" value="TreeGrafter"/>
</dbReference>
<dbReference type="CDD" id="cd07125">
    <property type="entry name" value="ALDH_PutA-P5CDH"/>
    <property type="match status" value="1"/>
</dbReference>
<keyword evidence="5" id="KW-0805">Transcription regulation</keyword>
<keyword evidence="5" id="KW-0285">Flavoprotein</keyword>
<comment type="cofactor">
    <cofactor evidence="5">
        <name>FAD</name>
        <dbReference type="ChEBI" id="CHEBI:57692"/>
    </cofactor>
</comment>
<dbReference type="InterPro" id="IPR016160">
    <property type="entry name" value="Ald_DH_CS_CYS"/>
</dbReference>
<dbReference type="InterPro" id="IPR029041">
    <property type="entry name" value="FAD-linked_oxidoreductase-like"/>
</dbReference>
<evidence type="ECO:0000256" key="4">
    <source>
        <dbReference type="ARBA" id="ARBA00048142"/>
    </source>
</evidence>
<evidence type="ECO:0000313" key="11">
    <source>
        <dbReference type="Proteomes" id="UP000244064"/>
    </source>
</evidence>
<dbReference type="Gene3D" id="3.40.605.10">
    <property type="entry name" value="Aldehyde Dehydrogenase, Chain A, domain 1"/>
    <property type="match status" value="1"/>
</dbReference>
<dbReference type="InterPro" id="IPR016162">
    <property type="entry name" value="Ald_DH_N"/>
</dbReference>
<evidence type="ECO:0000256" key="6">
    <source>
        <dbReference type="PIRSR" id="PIRSR000197-1"/>
    </source>
</evidence>
<feature type="active site" evidence="6">
    <location>
        <position position="828"/>
    </location>
</feature>
<comment type="pathway">
    <text evidence="5">Amino-acid degradation; L-proline degradation into L-glutamate; L-glutamate from L-proline: step 1/2.</text>
</comment>
<dbReference type="InterPro" id="IPR024089">
    <property type="entry name" value="PRODH_PutA_dom_I/II"/>
</dbReference>
<dbReference type="EC" id="1.5.5.2" evidence="5"/>
<evidence type="ECO:0000256" key="2">
    <source>
        <dbReference type="ARBA" id="ARBA00023002"/>
    </source>
</evidence>
<evidence type="ECO:0000256" key="5">
    <source>
        <dbReference type="PIRNR" id="PIRNR000197"/>
    </source>
</evidence>
<dbReference type="PIRSF" id="PIRSF000197">
    <property type="entry name" value="Bifunct_PutA"/>
    <property type="match status" value="1"/>
</dbReference>
<comment type="similarity">
    <text evidence="5">In the C-terminal section; belongs to the aldehyde dehydrogenase family.</text>
</comment>
<comment type="catalytic activity">
    <reaction evidence="5">
        <text>L-proline + a quinone = (S)-1-pyrroline-5-carboxylate + a quinol + H(+)</text>
        <dbReference type="Rhea" id="RHEA:23784"/>
        <dbReference type="ChEBI" id="CHEBI:15378"/>
        <dbReference type="ChEBI" id="CHEBI:17388"/>
        <dbReference type="ChEBI" id="CHEBI:24646"/>
        <dbReference type="ChEBI" id="CHEBI:60039"/>
        <dbReference type="ChEBI" id="CHEBI:132124"/>
        <dbReference type="EC" id="1.5.5.2"/>
    </reaction>
</comment>
<dbReference type="OrthoDB" id="9812625at2"/>
<dbReference type="PANTHER" id="PTHR42862:SF1">
    <property type="entry name" value="DELTA-1-PYRROLINE-5-CARBOXYLATE DEHYDROGENASE 2, ISOFORM A-RELATED"/>
    <property type="match status" value="1"/>
</dbReference>
<keyword evidence="11" id="KW-1185">Reference proteome</keyword>
<dbReference type="Pfam" id="PF00171">
    <property type="entry name" value="Aldedh"/>
    <property type="match status" value="1"/>
</dbReference>
<dbReference type="InterPro" id="IPR050485">
    <property type="entry name" value="Proline_metab_enzyme"/>
</dbReference>
<evidence type="ECO:0000256" key="1">
    <source>
        <dbReference type="ARBA" id="ARBA00004786"/>
    </source>
</evidence>
<feature type="domain" description="Proline dehydrogenase PutA" evidence="9">
    <location>
        <begin position="73"/>
        <end position="182"/>
    </location>
</feature>
<dbReference type="EMBL" id="QASN01000002">
    <property type="protein sequence ID" value="PTU76105.1"/>
    <property type="molecule type" value="Genomic_DNA"/>
</dbReference>
<dbReference type="EC" id="1.2.1.88" evidence="5"/>
<evidence type="ECO:0000259" key="7">
    <source>
        <dbReference type="Pfam" id="PF00171"/>
    </source>
</evidence>
<dbReference type="Gene3D" id="3.20.20.220">
    <property type="match status" value="1"/>
</dbReference>
<evidence type="ECO:0000259" key="9">
    <source>
        <dbReference type="Pfam" id="PF14850"/>
    </source>
</evidence>
<feature type="domain" description="Proline dehydrogenase" evidence="8">
    <location>
        <begin position="193"/>
        <end position="478"/>
    </location>
</feature>
<dbReference type="PROSITE" id="PS00070">
    <property type="entry name" value="ALDEHYDE_DEHYDR_CYS"/>
    <property type="match status" value="1"/>
</dbReference>
<keyword evidence="5" id="KW-0274">FAD</keyword>
<dbReference type="InterPro" id="IPR002872">
    <property type="entry name" value="Proline_DH_dom"/>
</dbReference>
<comment type="similarity">
    <text evidence="5">In the N-terminal section; belongs to the proline dehydrogenase family.</text>
</comment>
<dbReference type="NCBIfam" id="NF008869">
    <property type="entry name" value="PRK11904.1"/>
    <property type="match status" value="1"/>
</dbReference>
<dbReference type="SUPFAM" id="SSF81935">
    <property type="entry name" value="N-terminal domain of bifunctional PutA protein"/>
    <property type="match status" value="1"/>
</dbReference>
<keyword evidence="2 5" id="KW-0560">Oxidoreductase</keyword>
<comment type="catalytic activity">
    <reaction evidence="4 5">
        <text>L-glutamate 5-semialdehyde + NAD(+) + H2O = L-glutamate + NADH + 2 H(+)</text>
        <dbReference type="Rhea" id="RHEA:30235"/>
        <dbReference type="ChEBI" id="CHEBI:15377"/>
        <dbReference type="ChEBI" id="CHEBI:15378"/>
        <dbReference type="ChEBI" id="CHEBI:29985"/>
        <dbReference type="ChEBI" id="CHEBI:57540"/>
        <dbReference type="ChEBI" id="CHEBI:57945"/>
        <dbReference type="ChEBI" id="CHEBI:58066"/>
        <dbReference type="EC" id="1.2.1.88"/>
    </reaction>
</comment>
<protein>
    <recommendedName>
        <fullName evidence="5">Bifunctional protein PutA</fullName>
    </recommendedName>
    <domain>
        <recommendedName>
            <fullName evidence="5">Proline dehydrogenase</fullName>
            <ecNumber evidence="5">1.5.5.2</ecNumber>
        </recommendedName>
        <alternativeName>
            <fullName evidence="5">Proline oxidase</fullName>
        </alternativeName>
    </domain>
    <domain>
        <recommendedName>
            <fullName evidence="5">Delta-1-pyrroline-5-carboxylate dehydrogenase</fullName>
            <shortName evidence="5">P5C dehydrogenase</shortName>
            <ecNumber evidence="5">1.2.1.88</ecNumber>
        </recommendedName>
        <alternativeName>
            <fullName evidence="5">L-glutamate gamma-semialdehyde dehydrogenase</fullName>
        </alternativeName>
    </domain>
</protein>
<dbReference type="InterPro" id="IPR016163">
    <property type="entry name" value="Ald_DH_C"/>
</dbReference>